<dbReference type="OrthoDB" id="2449296at2759"/>
<evidence type="ECO:0000313" key="1">
    <source>
        <dbReference type="EMBL" id="CAG8777974.1"/>
    </source>
</evidence>
<feature type="non-terminal residue" evidence="1">
    <location>
        <position position="132"/>
    </location>
</feature>
<dbReference type="Proteomes" id="UP000789396">
    <property type="component" value="Unassembled WGS sequence"/>
</dbReference>
<reference evidence="1" key="1">
    <citation type="submission" date="2021-06" db="EMBL/GenBank/DDBJ databases">
        <authorList>
            <person name="Kallberg Y."/>
            <person name="Tangrot J."/>
            <person name="Rosling A."/>
        </authorList>
    </citation>
    <scope>NUCLEOTIDE SEQUENCE</scope>
    <source>
        <strain evidence="1">IN212</strain>
    </source>
</reference>
<evidence type="ECO:0000313" key="2">
    <source>
        <dbReference type="Proteomes" id="UP000789396"/>
    </source>
</evidence>
<keyword evidence="2" id="KW-1185">Reference proteome</keyword>
<accession>A0A9N9P2D5</accession>
<protein>
    <submittedName>
        <fullName evidence="1">2816_t:CDS:1</fullName>
    </submittedName>
</protein>
<proteinExistence type="predicted"/>
<sequence length="132" mass="15262">ALQEINHEISLELAQEEIPPKKSSLPRDAKGRFIKKVVAVMVNAQKWLDKKYPNKDKIEKINGDRELLTGKLIIADFPQKKHFPEMDLIDISDLDDLAARVDKKTACDKEFLKQICPLEPEKFIKQKKGNFY</sequence>
<dbReference type="AlphaFoldDB" id="A0A9N9P2D5"/>
<dbReference type="EMBL" id="CAJVPZ010050712">
    <property type="protein sequence ID" value="CAG8777974.1"/>
    <property type="molecule type" value="Genomic_DNA"/>
</dbReference>
<comment type="caution">
    <text evidence="1">The sequence shown here is derived from an EMBL/GenBank/DDBJ whole genome shotgun (WGS) entry which is preliminary data.</text>
</comment>
<organism evidence="1 2">
    <name type="scientific">Racocetra fulgida</name>
    <dbReference type="NCBI Taxonomy" id="60492"/>
    <lineage>
        <taxon>Eukaryota</taxon>
        <taxon>Fungi</taxon>
        <taxon>Fungi incertae sedis</taxon>
        <taxon>Mucoromycota</taxon>
        <taxon>Glomeromycotina</taxon>
        <taxon>Glomeromycetes</taxon>
        <taxon>Diversisporales</taxon>
        <taxon>Gigasporaceae</taxon>
        <taxon>Racocetra</taxon>
    </lineage>
</organism>
<name>A0A9N9P2D5_9GLOM</name>
<gene>
    <name evidence="1" type="ORF">RFULGI_LOCUS15568</name>
</gene>